<feature type="repeat" description="ANK" evidence="3">
    <location>
        <begin position="1018"/>
        <end position="1053"/>
    </location>
</feature>
<keyword evidence="1" id="KW-0677">Repeat</keyword>
<dbReference type="InterPro" id="IPR050745">
    <property type="entry name" value="Multifunctional_regulatory"/>
</dbReference>
<dbReference type="PROSITE" id="PS50297">
    <property type="entry name" value="ANK_REP_REGION"/>
    <property type="match status" value="4"/>
</dbReference>
<name>A0A0H1BDU1_9EURO</name>
<evidence type="ECO:0000256" key="4">
    <source>
        <dbReference type="SAM" id="MobiDB-lite"/>
    </source>
</evidence>
<dbReference type="SMART" id="SM00248">
    <property type="entry name" value="ANK"/>
    <property type="match status" value="11"/>
</dbReference>
<evidence type="ECO:0000313" key="7">
    <source>
        <dbReference type="EMBL" id="KLJ07356.1"/>
    </source>
</evidence>
<dbReference type="InterPro" id="IPR036770">
    <property type="entry name" value="Ankyrin_rpt-contain_sf"/>
</dbReference>
<dbReference type="PANTHER" id="PTHR24189:SF50">
    <property type="entry name" value="ANKYRIN REPEAT AND SOCS BOX PROTEIN 2"/>
    <property type="match status" value="1"/>
</dbReference>
<dbReference type="InterPro" id="IPR056884">
    <property type="entry name" value="NPHP3-like_N"/>
</dbReference>
<dbReference type="OrthoDB" id="4772757at2759"/>
<dbReference type="Gene3D" id="1.25.40.20">
    <property type="entry name" value="Ankyrin repeat-containing domain"/>
    <property type="match status" value="2"/>
</dbReference>
<feature type="domain" description="GPI inositol-deacylase winged helix" evidence="5">
    <location>
        <begin position="601"/>
        <end position="681"/>
    </location>
</feature>
<proteinExistence type="predicted"/>
<feature type="repeat" description="ANK" evidence="3">
    <location>
        <begin position="1087"/>
        <end position="1119"/>
    </location>
</feature>
<feature type="region of interest" description="Disordered" evidence="4">
    <location>
        <begin position="1"/>
        <end position="60"/>
    </location>
</feature>
<dbReference type="PROSITE" id="PS50088">
    <property type="entry name" value="ANK_REPEAT"/>
    <property type="match status" value="7"/>
</dbReference>
<evidence type="ECO:0000259" key="5">
    <source>
        <dbReference type="Pfam" id="PF22939"/>
    </source>
</evidence>
<evidence type="ECO:0000259" key="6">
    <source>
        <dbReference type="Pfam" id="PF24883"/>
    </source>
</evidence>
<feature type="repeat" description="ANK" evidence="3">
    <location>
        <begin position="1054"/>
        <end position="1086"/>
    </location>
</feature>
<dbReference type="SUPFAM" id="SSF48403">
    <property type="entry name" value="Ankyrin repeat"/>
    <property type="match status" value="1"/>
</dbReference>
<comment type="caution">
    <text evidence="7">The sequence shown here is derived from an EMBL/GenBank/DDBJ whole genome shotgun (WGS) entry which is preliminary data.</text>
</comment>
<feature type="compositionally biased region" description="Low complexity" evidence="4">
    <location>
        <begin position="42"/>
        <end position="60"/>
    </location>
</feature>
<gene>
    <name evidence="7" type="ORF">EMPG_17165</name>
</gene>
<dbReference type="InterPro" id="IPR002110">
    <property type="entry name" value="Ankyrin_rpt"/>
</dbReference>
<organism evidence="7 8">
    <name type="scientific">Blastomyces silverae</name>
    <dbReference type="NCBI Taxonomy" id="2060906"/>
    <lineage>
        <taxon>Eukaryota</taxon>
        <taxon>Fungi</taxon>
        <taxon>Dikarya</taxon>
        <taxon>Ascomycota</taxon>
        <taxon>Pezizomycotina</taxon>
        <taxon>Eurotiomycetes</taxon>
        <taxon>Eurotiomycetidae</taxon>
        <taxon>Onygenales</taxon>
        <taxon>Ajellomycetaceae</taxon>
        <taxon>Blastomyces</taxon>
    </lineage>
</organism>
<keyword evidence="8" id="KW-1185">Reference proteome</keyword>
<evidence type="ECO:0000256" key="2">
    <source>
        <dbReference type="ARBA" id="ARBA00023043"/>
    </source>
</evidence>
<dbReference type="Pfam" id="PF24883">
    <property type="entry name" value="NPHP3_N"/>
    <property type="match status" value="1"/>
</dbReference>
<accession>A0A0H1BDU1</accession>
<dbReference type="Pfam" id="PF00023">
    <property type="entry name" value="Ank"/>
    <property type="match status" value="1"/>
</dbReference>
<feature type="repeat" description="ANK" evidence="3">
    <location>
        <begin position="1124"/>
        <end position="1152"/>
    </location>
</feature>
<feature type="repeat" description="ANK" evidence="3">
    <location>
        <begin position="887"/>
        <end position="916"/>
    </location>
</feature>
<protein>
    <submittedName>
        <fullName evidence="7">Uncharacterized protein</fullName>
    </submittedName>
</protein>
<dbReference type="EMBL" id="LDEV01002834">
    <property type="protein sequence ID" value="KLJ07356.1"/>
    <property type="molecule type" value="Genomic_DNA"/>
</dbReference>
<dbReference type="PRINTS" id="PR01415">
    <property type="entry name" value="ANKYRIN"/>
</dbReference>
<dbReference type="Pfam" id="PF22939">
    <property type="entry name" value="WHD_GPIID"/>
    <property type="match status" value="1"/>
</dbReference>
<dbReference type="AlphaFoldDB" id="A0A0H1BDU1"/>
<evidence type="ECO:0000256" key="3">
    <source>
        <dbReference type="PROSITE-ProRule" id="PRU00023"/>
    </source>
</evidence>
<reference evidence="8" key="1">
    <citation type="journal article" date="2015" name="PLoS Genet.">
        <title>The dynamic genome and transcriptome of the human fungal pathogen Blastomyces and close relative Emmonsia.</title>
        <authorList>
            <person name="Munoz J.F."/>
            <person name="Gauthier G.M."/>
            <person name="Desjardins C.A."/>
            <person name="Gallo J.E."/>
            <person name="Holder J."/>
            <person name="Sullivan T.D."/>
            <person name="Marty A.J."/>
            <person name="Carmen J.C."/>
            <person name="Chen Z."/>
            <person name="Ding L."/>
            <person name="Gujja S."/>
            <person name="Magrini V."/>
            <person name="Misas E."/>
            <person name="Mitreva M."/>
            <person name="Priest M."/>
            <person name="Saif S."/>
            <person name="Whiston E.A."/>
            <person name="Young S."/>
            <person name="Zeng Q."/>
            <person name="Goldman W.E."/>
            <person name="Mardis E.R."/>
            <person name="Taylor J.W."/>
            <person name="McEwen J.G."/>
            <person name="Clay O.K."/>
            <person name="Klein B.S."/>
            <person name="Cuomo C.A."/>
        </authorList>
    </citation>
    <scope>NUCLEOTIDE SEQUENCE [LARGE SCALE GENOMIC DNA]</scope>
    <source>
        <strain evidence="8">UAMH 139</strain>
    </source>
</reference>
<feature type="repeat" description="ANK" evidence="3">
    <location>
        <begin position="952"/>
        <end position="984"/>
    </location>
</feature>
<keyword evidence="2 3" id="KW-0040">ANK repeat</keyword>
<feature type="compositionally biased region" description="Basic residues" evidence="4">
    <location>
        <begin position="1"/>
        <end position="16"/>
    </location>
</feature>
<dbReference type="Pfam" id="PF12796">
    <property type="entry name" value="Ank_2"/>
    <property type="match status" value="2"/>
</dbReference>
<dbReference type="InterPro" id="IPR054471">
    <property type="entry name" value="GPIID_WHD"/>
</dbReference>
<dbReference type="Proteomes" id="UP000053573">
    <property type="component" value="Unassembled WGS sequence"/>
</dbReference>
<dbReference type="PANTHER" id="PTHR24189">
    <property type="entry name" value="MYOTROPHIN"/>
    <property type="match status" value="1"/>
</dbReference>
<feature type="domain" description="Nephrocystin 3-like N-terminal" evidence="6">
    <location>
        <begin position="322"/>
        <end position="479"/>
    </location>
</feature>
<sequence>MEERQKKRHYFRRFFSHRRDPSPSPAQPSGLTTAAVPNASQTPSAPLSLDPLPTLPDPSLKGSASGVVVAVDGGSCANPHNTNEALKVAVEDHIKGLTPAEQAAFRNGPSEDDLLARAAELDNDHKKTSSLRPHTQKIAKVLQLCNQFMPSVTIGIQANLDISSIVVGGVRLVLDIGLRFATFFDRLTDMICRLSDYLKALAIYGSVGDDRITVAAAATYGELLRFCQRVNSIFVSDAGGRKSTVSIFFKQLWEPFETTFGEMDATKHHFSVVDVTANAVQLDWLKTRGKLEDRDEFLGWLAGAGVDFDKRHVDVFSKKHPGTADWLLYSKKFKSWIDSPESSLLWCYGKGKCFFFSNVIEHFLGKHLFDTTVGVSYVYYHHADGLLQDLSLVIVGLLLPICRKLGEIPGWLNKHRKDGFSPAAVCRTDLFCTVAQNFKQIILIVDALDECPRNERCKFIGFLDAVLKIPKAKIFVMSRHEDDIANSFDEFNNGIVTKIGIRTHDVFEDVRTYVTENVMSLRKGSYGKKLYLSDDSLEDVIIHSLTQKAEGMFLWVYFQLEHLCRVSAARQDRRIRDELDRLPPSLKETYIRMLNNIWSQLEHEKHIALNALMWVLHAKRPLSKEELQYGVTMSSDPDSDPKCLDLVNIDFLFGSCKNLLVYDGRVVQMVHYSAKEFMMSFDSRSMGLELSAIQEVHASNEKLGFYCLSSLGHISVYEKHLPVRVFHGYAAKYFDAHLEDSQFSGILSGRCMDCIDGFFASPDNIAYILHIRQLQPLWNETRKSFSWSVHLRDPRVLLYSTKLLTVGQVGAKYAPGEPPGNALHLAAARGDEDTALYLIRYFLDTNILDEWGICALYYACELGHTNIVSLLIKFNAEVNVACGFYGSPLQAASARGHEDIVQILLHQGAQNDLQIREGYYWTAFGSAINHKNQKIARLLIDSGMDINAPCGEHGTALQVALAHQDFLLADLLLDRGADVNANPAAYGTALAIASFHLNMKIMLRLLDRGADIDAVGGQLGSALQAAAGNSSYQGRETVKLLLERGADVNAGSETTGTALMAAASTGHIEIVELLLEKGSDIEAQGDNVGSPLQVAAREGRKDIVEMLLDRGADINAMTPVIGAALHAASANGHENVVELLIDRKADVNLACGCRTPLALAYINGHRLIMACLSAAGAGDVRYLLEEEAIRIRDRRFEVSFPEYFS</sequence>
<evidence type="ECO:0000313" key="8">
    <source>
        <dbReference type="Proteomes" id="UP000053573"/>
    </source>
</evidence>
<dbReference type="STRING" id="2060906.A0A0H1BDU1"/>
<evidence type="ECO:0000256" key="1">
    <source>
        <dbReference type="ARBA" id="ARBA00022737"/>
    </source>
</evidence>
<feature type="repeat" description="ANK" evidence="3">
    <location>
        <begin position="851"/>
        <end position="883"/>
    </location>
</feature>